<evidence type="ECO:0000256" key="11">
    <source>
        <dbReference type="ARBA" id="ARBA00023180"/>
    </source>
</evidence>
<evidence type="ECO:0000256" key="15">
    <source>
        <dbReference type="SAM" id="Phobius"/>
    </source>
</evidence>
<evidence type="ECO:0000256" key="6">
    <source>
        <dbReference type="ARBA" id="ARBA00022729"/>
    </source>
</evidence>
<dbReference type="CDD" id="cd07061">
    <property type="entry name" value="HP_HAP_like"/>
    <property type="match status" value="1"/>
</dbReference>
<dbReference type="GO" id="GO:0043202">
    <property type="term" value="C:lysosomal lumen"/>
    <property type="evidence" value="ECO:0007669"/>
    <property type="project" value="UniProtKB-SubCell"/>
</dbReference>
<comment type="similarity">
    <text evidence="3">Belongs to the histidine acid phosphatase family.</text>
</comment>
<evidence type="ECO:0000256" key="16">
    <source>
        <dbReference type="SAM" id="SignalP"/>
    </source>
</evidence>
<evidence type="ECO:0000256" key="3">
    <source>
        <dbReference type="ARBA" id="ARBA00005375"/>
    </source>
</evidence>
<keyword evidence="7" id="KW-0378">Hydrolase</keyword>
<comment type="subcellular location">
    <subcellularLocation>
        <location evidence="2">Lysosome lumen</location>
    </subcellularLocation>
    <subcellularLocation>
        <location evidence="13">Lysosome membrane</location>
        <topology evidence="13">Single-pass membrane protein</topology>
        <orientation evidence="13">Lumenal side</orientation>
    </subcellularLocation>
</comment>
<gene>
    <name evidence="17" type="ORF">NDU88_008077</name>
</gene>
<feature type="transmembrane region" description="Helical" evidence="15">
    <location>
        <begin position="388"/>
        <end position="411"/>
    </location>
</feature>
<organism evidence="17 18">
    <name type="scientific">Pleurodeles waltl</name>
    <name type="common">Iberian ribbed newt</name>
    <dbReference type="NCBI Taxonomy" id="8319"/>
    <lineage>
        <taxon>Eukaryota</taxon>
        <taxon>Metazoa</taxon>
        <taxon>Chordata</taxon>
        <taxon>Craniata</taxon>
        <taxon>Vertebrata</taxon>
        <taxon>Euteleostomi</taxon>
        <taxon>Amphibia</taxon>
        <taxon>Batrachia</taxon>
        <taxon>Caudata</taxon>
        <taxon>Salamandroidea</taxon>
        <taxon>Salamandridae</taxon>
        <taxon>Pleurodelinae</taxon>
        <taxon>Pleurodeles</taxon>
    </lineage>
</organism>
<dbReference type="SUPFAM" id="SSF53254">
    <property type="entry name" value="Phosphoglycerate mutase-like"/>
    <property type="match status" value="1"/>
</dbReference>
<dbReference type="InterPro" id="IPR033379">
    <property type="entry name" value="Acid_Pase_AS"/>
</dbReference>
<dbReference type="GO" id="GO:0003993">
    <property type="term" value="F:acid phosphatase activity"/>
    <property type="evidence" value="ECO:0007669"/>
    <property type="project" value="UniProtKB-EC"/>
</dbReference>
<name>A0AAV7U295_PLEWA</name>
<dbReference type="GO" id="GO:0005765">
    <property type="term" value="C:lysosomal membrane"/>
    <property type="evidence" value="ECO:0007669"/>
    <property type="project" value="UniProtKB-SubCell"/>
</dbReference>
<comment type="catalytic activity">
    <reaction evidence="1">
        <text>a phosphate monoester + H2O = an alcohol + phosphate</text>
        <dbReference type="Rhea" id="RHEA:15017"/>
        <dbReference type="ChEBI" id="CHEBI:15377"/>
        <dbReference type="ChEBI" id="CHEBI:30879"/>
        <dbReference type="ChEBI" id="CHEBI:43474"/>
        <dbReference type="ChEBI" id="CHEBI:67140"/>
        <dbReference type="EC" id="3.1.3.2"/>
    </reaction>
</comment>
<evidence type="ECO:0000256" key="14">
    <source>
        <dbReference type="ARBA" id="ARBA00039422"/>
    </source>
</evidence>
<keyword evidence="12" id="KW-0458">Lysosome</keyword>
<dbReference type="InterPro" id="IPR050645">
    <property type="entry name" value="Histidine_acid_phosphatase"/>
</dbReference>
<dbReference type="Gene3D" id="3.40.50.1240">
    <property type="entry name" value="Phosphoglycerate mutase-like"/>
    <property type="match status" value="1"/>
</dbReference>
<feature type="signal peptide" evidence="16">
    <location>
        <begin position="1"/>
        <end position="35"/>
    </location>
</feature>
<evidence type="ECO:0000256" key="9">
    <source>
        <dbReference type="ARBA" id="ARBA00023136"/>
    </source>
</evidence>
<evidence type="ECO:0000256" key="4">
    <source>
        <dbReference type="ARBA" id="ARBA00012646"/>
    </source>
</evidence>
<protein>
    <recommendedName>
        <fullName evidence="14">Lysosomal acid phosphatase</fullName>
        <ecNumber evidence="4">3.1.3.2</ecNumber>
    </recommendedName>
</protein>
<keyword evidence="11" id="KW-0325">Glycoprotein</keyword>
<dbReference type="Proteomes" id="UP001066276">
    <property type="component" value="Chromosome 3_2"/>
</dbReference>
<keyword evidence="8 15" id="KW-1133">Transmembrane helix</keyword>
<keyword evidence="6 16" id="KW-0732">Signal</keyword>
<evidence type="ECO:0000256" key="12">
    <source>
        <dbReference type="ARBA" id="ARBA00023228"/>
    </source>
</evidence>
<dbReference type="EC" id="3.1.3.2" evidence="4"/>
<dbReference type="PROSITE" id="PS00778">
    <property type="entry name" value="HIS_ACID_PHOSPHAT_2"/>
    <property type="match status" value="1"/>
</dbReference>
<accession>A0AAV7U295</accession>
<dbReference type="PROSITE" id="PS00616">
    <property type="entry name" value="HIS_ACID_PHOSPHAT_1"/>
    <property type="match status" value="1"/>
</dbReference>
<evidence type="ECO:0000313" key="18">
    <source>
        <dbReference type="Proteomes" id="UP001066276"/>
    </source>
</evidence>
<dbReference type="Pfam" id="PF00328">
    <property type="entry name" value="His_Phos_2"/>
    <property type="match status" value="1"/>
</dbReference>
<dbReference type="AlphaFoldDB" id="A0AAV7U295"/>
<dbReference type="GO" id="GO:0007040">
    <property type="term" value="P:lysosome organization"/>
    <property type="evidence" value="ECO:0007669"/>
    <property type="project" value="TreeGrafter"/>
</dbReference>
<keyword evidence="9 15" id="KW-0472">Membrane</keyword>
<dbReference type="PANTHER" id="PTHR11567:SF180">
    <property type="entry name" value="LYSOSOMAL ACID PHOSPHATASE"/>
    <property type="match status" value="1"/>
</dbReference>
<keyword evidence="5 15" id="KW-0812">Transmembrane</keyword>
<sequence length="429" mass="48306">MAADAAEGASGPERRLPGLRLLLVLLLSLGGAGQARELRLVTLLYRHGDRSPIKGYPTDPYNEDTWPQGFGQLTQVGMEQHWDLGQALRSRYHGFLNDSYDRRQIHVRSTDSDRTLMSAQSNLAGLYPPGESQTFNVNISWQPIPVHTVPENEDRLLKFPLTPCPRYEELQNETRQSAEYVNKTKENLSFLAMVANKTGIKEISLESVWSIYDTLFCESRHNLTLPSWATTEVMKRLEDLKNFSFRFLFGIHKTVEKSRLQGGLLLDQILKNFTEAATSTNEQRLKVIMYSAHDTTVVALQMALNVYNGIQTPYAACHIMELYQDDSGNFSVEMYFRNDSGKDPFPLVLPGCSLSCPLNEFLHLTKAVISEDRDRECRTPSGPSDTEVIVGLAICGVVLLLVIIVLLVLVFRLRSQPNGYHQVSHEGEA</sequence>
<evidence type="ECO:0000256" key="13">
    <source>
        <dbReference type="ARBA" id="ARBA00037852"/>
    </source>
</evidence>
<evidence type="ECO:0000256" key="1">
    <source>
        <dbReference type="ARBA" id="ARBA00000032"/>
    </source>
</evidence>
<comment type="caution">
    <text evidence="17">The sequence shown here is derived from an EMBL/GenBank/DDBJ whole genome shotgun (WGS) entry which is preliminary data.</text>
</comment>
<evidence type="ECO:0000256" key="5">
    <source>
        <dbReference type="ARBA" id="ARBA00022692"/>
    </source>
</evidence>
<keyword evidence="10" id="KW-1015">Disulfide bond</keyword>
<dbReference type="PANTHER" id="PTHR11567">
    <property type="entry name" value="ACID PHOSPHATASE-RELATED"/>
    <property type="match status" value="1"/>
</dbReference>
<feature type="chain" id="PRO_5043395303" description="Lysosomal acid phosphatase" evidence="16">
    <location>
        <begin position="36"/>
        <end position="429"/>
    </location>
</feature>
<proteinExistence type="inferred from homology"/>
<dbReference type="InterPro" id="IPR000560">
    <property type="entry name" value="His_Pase_clade-2"/>
</dbReference>
<evidence type="ECO:0000256" key="7">
    <source>
        <dbReference type="ARBA" id="ARBA00022801"/>
    </source>
</evidence>
<dbReference type="FunFam" id="3.40.50.1240:FF:000010">
    <property type="entry name" value="Prostatic acid phosphatase"/>
    <property type="match status" value="1"/>
</dbReference>
<keyword evidence="18" id="KW-1185">Reference proteome</keyword>
<dbReference type="InterPro" id="IPR029033">
    <property type="entry name" value="His_PPase_superfam"/>
</dbReference>
<reference evidence="17" key="1">
    <citation type="journal article" date="2022" name="bioRxiv">
        <title>Sequencing and chromosome-scale assembly of the giantPleurodeles waltlgenome.</title>
        <authorList>
            <person name="Brown T."/>
            <person name="Elewa A."/>
            <person name="Iarovenko S."/>
            <person name="Subramanian E."/>
            <person name="Araus A.J."/>
            <person name="Petzold A."/>
            <person name="Susuki M."/>
            <person name="Suzuki K.-i.T."/>
            <person name="Hayashi T."/>
            <person name="Toyoda A."/>
            <person name="Oliveira C."/>
            <person name="Osipova E."/>
            <person name="Leigh N.D."/>
            <person name="Simon A."/>
            <person name="Yun M.H."/>
        </authorList>
    </citation>
    <scope>NUCLEOTIDE SEQUENCE</scope>
    <source>
        <strain evidence="17">20211129_DDA</strain>
        <tissue evidence="17">Liver</tissue>
    </source>
</reference>
<dbReference type="EMBL" id="JANPWB010000006">
    <property type="protein sequence ID" value="KAJ1182900.1"/>
    <property type="molecule type" value="Genomic_DNA"/>
</dbReference>
<evidence type="ECO:0000256" key="8">
    <source>
        <dbReference type="ARBA" id="ARBA00022989"/>
    </source>
</evidence>
<evidence type="ECO:0000256" key="10">
    <source>
        <dbReference type="ARBA" id="ARBA00023157"/>
    </source>
</evidence>
<evidence type="ECO:0000313" key="17">
    <source>
        <dbReference type="EMBL" id="KAJ1182900.1"/>
    </source>
</evidence>
<evidence type="ECO:0000256" key="2">
    <source>
        <dbReference type="ARBA" id="ARBA00004227"/>
    </source>
</evidence>